<feature type="domain" description="Glycosyltransferase 2-like" evidence="1">
    <location>
        <begin position="8"/>
        <end position="107"/>
    </location>
</feature>
<keyword evidence="3" id="KW-1185">Reference proteome</keyword>
<dbReference type="OrthoDB" id="9807795at2"/>
<dbReference type="AlphaFoldDB" id="A0A964T738"/>
<gene>
    <name evidence="2" type="ORF">E4O86_15540</name>
</gene>
<dbReference type="SUPFAM" id="SSF53448">
    <property type="entry name" value="Nucleotide-diphospho-sugar transferases"/>
    <property type="match status" value="1"/>
</dbReference>
<evidence type="ECO:0000313" key="3">
    <source>
        <dbReference type="Proteomes" id="UP000773614"/>
    </source>
</evidence>
<dbReference type="CDD" id="cd03801">
    <property type="entry name" value="GT4_PimA-like"/>
    <property type="match status" value="1"/>
</dbReference>
<dbReference type="Proteomes" id="UP000773614">
    <property type="component" value="Unassembled WGS sequence"/>
</dbReference>
<dbReference type="Gene3D" id="3.40.50.2000">
    <property type="entry name" value="Glycogen Phosphorylase B"/>
    <property type="match status" value="1"/>
</dbReference>
<accession>A0A964T738</accession>
<dbReference type="Pfam" id="PF13692">
    <property type="entry name" value="Glyco_trans_1_4"/>
    <property type="match status" value="1"/>
</dbReference>
<dbReference type="CDD" id="cd00761">
    <property type="entry name" value="Glyco_tranf_GTA_type"/>
    <property type="match status" value="1"/>
</dbReference>
<dbReference type="InterPro" id="IPR001173">
    <property type="entry name" value="Glyco_trans_2-like"/>
</dbReference>
<name>A0A964T738_9HYPH</name>
<protein>
    <submittedName>
        <fullName evidence="2">Glycosyltransferase</fullName>
    </submittedName>
</protein>
<dbReference type="RefSeq" id="WP_161141471.1">
    <property type="nucleotide sequence ID" value="NZ_SPKJ01000060.1"/>
</dbReference>
<organism evidence="2 3">
    <name type="scientific">Propylenella binzhouense</name>
    <dbReference type="NCBI Taxonomy" id="2555902"/>
    <lineage>
        <taxon>Bacteria</taxon>
        <taxon>Pseudomonadati</taxon>
        <taxon>Pseudomonadota</taxon>
        <taxon>Alphaproteobacteria</taxon>
        <taxon>Hyphomicrobiales</taxon>
        <taxon>Propylenellaceae</taxon>
        <taxon>Propylenella</taxon>
    </lineage>
</organism>
<evidence type="ECO:0000313" key="2">
    <source>
        <dbReference type="EMBL" id="MYZ49127.1"/>
    </source>
</evidence>
<comment type="caution">
    <text evidence="2">The sequence shown here is derived from an EMBL/GenBank/DDBJ whole genome shotgun (WGS) entry which is preliminary data.</text>
</comment>
<dbReference type="Pfam" id="PF00535">
    <property type="entry name" value="Glycos_transf_2"/>
    <property type="match status" value="1"/>
</dbReference>
<proteinExistence type="predicted"/>
<evidence type="ECO:0000259" key="1">
    <source>
        <dbReference type="Pfam" id="PF00535"/>
    </source>
</evidence>
<dbReference type="Gene3D" id="3.90.550.10">
    <property type="entry name" value="Spore Coat Polysaccharide Biosynthesis Protein SpsA, Chain A"/>
    <property type="match status" value="1"/>
</dbReference>
<dbReference type="SUPFAM" id="SSF53756">
    <property type="entry name" value="UDP-Glycosyltransferase/glycogen phosphorylase"/>
    <property type="match status" value="1"/>
</dbReference>
<sequence length="1170" mass="131340">MFSSFDCSAVINVHREGVLLAPTLNSLSAAKREAARAGYRVEFVVVADNPDQKTLDLCRNWKDADSIHEVGFADLGRSRDFGIKMSSQRHVFMHDADDLFSSNLYRTFFEYRRAGLIQDMAVYHTEFFISFGGENGIRRIIPSDHPDFDPMLLTFDWFFSNKCVVDRELLERFPMPHNDKASGLGNEDWSWAGDTIANGVLHSVLPQTVCFYRVKSAHLSLGATPSMTQRASPLYSADYLLSGAGRRSRPRQPDTSLFATQEQLSVPVYEAMIEQVKFEPLISGNLSRNRWALTSSVRSLHHRAADGARMLLSKLDDRKKVFLFLSERYTRLLPVLIDRFAEMQPLFSPETHQLVIFHESDDDLYADLEIGDPFGSIYLSRRRMLQEFAVPNWFFNRFLVRPIVQHAGGTIIDTGTDLFAGLCEAFFKLVVSQTKRILLAQAEMTADPLLGLPQRRARVRRLLSGSKLYRPWRVHQVDLFGLCGGGGCADETGLSIRFDDDSAEAFLLACLMKRAPALPSPAGFVLERRRARRPRPDAPVPDGVTELLVRAGGGVSEFFVPSARRVVEFYGQPLVVLPQTMQHLRPDGQPTVTWYNFSNPEQVLRELIDRDFRGFKLGLVAHLAGVEMIDRFRKAGSLLKLFDDLCASGEAHLVRTTDPSDSRLAMVDMSGLGEIVSDFEAESRDAPSPAAALLGKFGVALTGSDYLSALRSARNVAQVEAYLSHWQPRREAMVDGAKPWLSETLAASHDRPPIADWQSDMWLPTTRFSVLPHVAERVEVESLTAAARQASFLPTTLQDFLNILSRTANVPVPPADLRLNWGGAQNTHRARLMERLAELGRAAAGGSFVVMPWLEAGGAELVGTMHFRAWQAAGVRNCRFVLTDRSTIVPKHEELREHTINLPELVEEITGRPYGSLGLEERQGFLAEFFRHARPRHVLYVQSYIGTLLLTRQRFGDVVQYAMFCSHVDGNGKISGYQTMIPEFDRHVDQYVPDNTPFAREIIEMYGLEPQRVATLLYPPDPTRASELGGEHFGDPSSRDVLWASRLDYQKNPAMILAVAAQMPELTFHVYGRRVMKDVEFNENDLPPNVIFHGGFTSQKDLMCRRYLGFLYTPRFDGMPLILLDMGSAGLPIVSPKVGGIPDFLGPDWPYVEDGEAPEGYVEALERYPT</sequence>
<dbReference type="EMBL" id="SPKJ01000060">
    <property type="protein sequence ID" value="MYZ49127.1"/>
    <property type="molecule type" value="Genomic_DNA"/>
</dbReference>
<dbReference type="InterPro" id="IPR029044">
    <property type="entry name" value="Nucleotide-diphossugar_trans"/>
</dbReference>
<reference evidence="2" key="1">
    <citation type="submission" date="2019-03" db="EMBL/GenBank/DDBJ databases">
        <title>Afifella sp. nov., isolated from activated sludge.</title>
        <authorList>
            <person name="Li Q."/>
            <person name="Liu Y."/>
        </authorList>
    </citation>
    <scope>NUCLEOTIDE SEQUENCE</scope>
    <source>
        <strain evidence="2">L72</strain>
    </source>
</reference>